<sequence length="311" mass="37232">MSNKFNTEMFDDVEVLKELAKTWHAYYDFRMSCISLKNSEYLLSILSLILNPSSSYEFKDIAMISYSILEEYHSKYKEFAILKEFVQSDYNSEVLSRIISRLEDREINIDKSYDEKISYVDNLDLDPLLKLLVYQKISYEYVKDYQSCFIICRVVFNIYSYKLKLLDKPILYPYQFFEMSMNESFNKESIIRYLQFLRGICLYAVDTISFVHSNLKVLRDKLLQNKNFKKLADSSVFYIIFITPYIRIVDLMDMFDWKRDKAARLLSRLKSEGLFIETKLKKEKIFVNKYIINLFESGEALKPEEFLNKFI</sequence>
<comment type="caution">
    <text evidence="2">The sequence shown here is derived from an EMBL/GenBank/DDBJ whole genome shotgun (WGS) entry which is preliminary data.</text>
</comment>
<gene>
    <name evidence="2" type="ORF">Q5M86_10695</name>
</gene>
<organism evidence="2 3">
    <name type="scientific">Brachyspira innocens</name>
    <dbReference type="NCBI Taxonomy" id="13264"/>
    <lineage>
        <taxon>Bacteria</taxon>
        <taxon>Pseudomonadati</taxon>
        <taxon>Spirochaetota</taxon>
        <taxon>Spirochaetia</taxon>
        <taxon>Brachyspirales</taxon>
        <taxon>Brachyspiraceae</taxon>
        <taxon>Brachyspira</taxon>
    </lineage>
</organism>
<name>A0ABT8YZC4_9SPIR</name>
<dbReference type="RefSeq" id="WP_304385476.1">
    <property type="nucleotide sequence ID" value="NZ_JAUPBL010000054.1"/>
</dbReference>
<keyword evidence="3" id="KW-1185">Reference proteome</keyword>
<protein>
    <recommendedName>
        <fullName evidence="1">Adenylyltransferase SoFic-like C-terminal domain-containing protein</fullName>
    </recommendedName>
</protein>
<evidence type="ECO:0000313" key="2">
    <source>
        <dbReference type="EMBL" id="MDO7021238.1"/>
    </source>
</evidence>
<dbReference type="Pfam" id="PF21248">
    <property type="entry name" value="SoFic-like_C"/>
    <property type="match status" value="1"/>
</dbReference>
<feature type="domain" description="Adenylyltransferase SoFic-like C-terminal" evidence="1">
    <location>
        <begin position="238"/>
        <end position="289"/>
    </location>
</feature>
<dbReference type="EMBL" id="JAUPBM010000163">
    <property type="protein sequence ID" value="MDO7021238.1"/>
    <property type="molecule type" value="Genomic_DNA"/>
</dbReference>
<evidence type="ECO:0000313" key="3">
    <source>
        <dbReference type="Proteomes" id="UP001175147"/>
    </source>
</evidence>
<dbReference type="Proteomes" id="UP001175147">
    <property type="component" value="Unassembled WGS sequence"/>
</dbReference>
<dbReference type="InterPro" id="IPR048770">
    <property type="entry name" value="SoFic-like_C"/>
</dbReference>
<reference evidence="2" key="1">
    <citation type="submission" date="2023-07" db="EMBL/GenBank/DDBJ databases">
        <title>Mucosal microbiota of week-old chicken and adult hens.</title>
        <authorList>
            <person name="Volf J."/>
            <person name="Karasova D."/>
            <person name="Crhanova M."/>
            <person name="Faldynova M."/>
            <person name="Prikrylova H."/>
            <person name="Zeman M."/>
            <person name="Babak V."/>
            <person name="Rajova J."/>
            <person name="Rychlik I."/>
        </authorList>
    </citation>
    <scope>NUCLEOTIDE SEQUENCE</scope>
    <source>
        <strain evidence="2">ET902</strain>
    </source>
</reference>
<accession>A0ABT8YZC4</accession>
<evidence type="ECO:0000259" key="1">
    <source>
        <dbReference type="Pfam" id="PF21248"/>
    </source>
</evidence>
<proteinExistence type="predicted"/>